<dbReference type="PANTHER" id="PTHR47027:SF20">
    <property type="entry name" value="REVERSE TRANSCRIPTASE-LIKE PROTEIN WITH RNA-DIRECTED DNA POLYMERASE DOMAIN"/>
    <property type="match status" value="1"/>
</dbReference>
<dbReference type="EMBL" id="JARK01001736">
    <property type="protein sequence ID" value="EYB80773.1"/>
    <property type="molecule type" value="Genomic_DNA"/>
</dbReference>
<reference evidence="3" key="1">
    <citation type="journal article" date="2015" name="Nat. Genet.">
        <title>The genome and transcriptome of the zoonotic hookworm Ancylostoma ceylanicum identify infection-specific gene families.</title>
        <authorList>
            <person name="Schwarz E.M."/>
            <person name="Hu Y."/>
            <person name="Antoshechkin I."/>
            <person name="Miller M.M."/>
            <person name="Sternberg P.W."/>
            <person name="Aroian R.V."/>
        </authorList>
    </citation>
    <scope>NUCLEOTIDE SEQUENCE</scope>
    <source>
        <strain evidence="3">HY135</strain>
    </source>
</reference>
<feature type="domain" description="Reverse transcriptase" evidence="1">
    <location>
        <begin position="1"/>
        <end position="85"/>
    </location>
</feature>
<dbReference type="Proteomes" id="UP000024635">
    <property type="component" value="Unassembled WGS sequence"/>
</dbReference>
<dbReference type="AlphaFoldDB" id="A0A016RR19"/>
<dbReference type="OrthoDB" id="5810156at2759"/>
<accession>A0A016RR19</accession>
<evidence type="ECO:0000259" key="1">
    <source>
        <dbReference type="PROSITE" id="PS50878"/>
    </source>
</evidence>
<dbReference type="InterPro" id="IPR000477">
    <property type="entry name" value="RT_dom"/>
</dbReference>
<gene>
    <name evidence="2" type="primary">Acey_s0400.g756</name>
    <name evidence="2" type="ORF">Y032_0400g756</name>
</gene>
<name>A0A016RR19_9BILA</name>
<dbReference type="PANTHER" id="PTHR47027">
    <property type="entry name" value="REVERSE TRANSCRIPTASE DOMAIN-CONTAINING PROTEIN"/>
    <property type="match status" value="1"/>
</dbReference>
<evidence type="ECO:0000313" key="2">
    <source>
        <dbReference type="EMBL" id="EYB80773.1"/>
    </source>
</evidence>
<evidence type="ECO:0000313" key="3">
    <source>
        <dbReference type="Proteomes" id="UP000024635"/>
    </source>
</evidence>
<organism evidence="2 3">
    <name type="scientific">Ancylostoma ceylanicum</name>
    <dbReference type="NCBI Taxonomy" id="53326"/>
    <lineage>
        <taxon>Eukaryota</taxon>
        <taxon>Metazoa</taxon>
        <taxon>Ecdysozoa</taxon>
        <taxon>Nematoda</taxon>
        <taxon>Chromadorea</taxon>
        <taxon>Rhabditida</taxon>
        <taxon>Rhabditina</taxon>
        <taxon>Rhabditomorpha</taxon>
        <taxon>Strongyloidea</taxon>
        <taxon>Ancylostomatidae</taxon>
        <taxon>Ancylostomatinae</taxon>
        <taxon>Ancylostoma</taxon>
    </lineage>
</organism>
<sequence length="85" mass="9519">MNGTMLTYLAYADDVVLLAHDCEELQALPDALVFETSRISLAVNISKTKWMKNSRAATDMEEESIEVNGEKIGRVVEFVYLGHLI</sequence>
<dbReference type="PROSITE" id="PS50878">
    <property type="entry name" value="RT_POL"/>
    <property type="match status" value="1"/>
</dbReference>
<proteinExistence type="predicted"/>
<comment type="caution">
    <text evidence="2">The sequence shown here is derived from an EMBL/GenBank/DDBJ whole genome shotgun (WGS) entry which is preliminary data.</text>
</comment>
<keyword evidence="3" id="KW-1185">Reference proteome</keyword>
<protein>
    <recommendedName>
        <fullName evidence="1">Reverse transcriptase domain-containing protein</fullName>
    </recommendedName>
</protein>